<proteinExistence type="predicted"/>
<accession>A0A1G2CVE3</accession>
<comment type="caution">
    <text evidence="1">The sequence shown here is derived from an EMBL/GenBank/DDBJ whole genome shotgun (WGS) entry which is preliminary data.</text>
</comment>
<organism evidence="1 2">
    <name type="scientific">Candidatus Lloydbacteria bacterium RIFCSPHIGHO2_01_FULL_49_22</name>
    <dbReference type="NCBI Taxonomy" id="1798658"/>
    <lineage>
        <taxon>Bacteria</taxon>
        <taxon>Candidatus Lloydiibacteriota</taxon>
    </lineage>
</organism>
<name>A0A1G2CVE3_9BACT</name>
<evidence type="ECO:0000313" key="2">
    <source>
        <dbReference type="Proteomes" id="UP000177122"/>
    </source>
</evidence>
<protein>
    <submittedName>
        <fullName evidence="1">Uncharacterized protein</fullName>
    </submittedName>
</protein>
<dbReference type="Proteomes" id="UP000177122">
    <property type="component" value="Unassembled WGS sequence"/>
</dbReference>
<reference evidence="1 2" key="1">
    <citation type="journal article" date="2016" name="Nat. Commun.">
        <title>Thousands of microbial genomes shed light on interconnected biogeochemical processes in an aquifer system.</title>
        <authorList>
            <person name="Anantharaman K."/>
            <person name="Brown C.T."/>
            <person name="Hug L.A."/>
            <person name="Sharon I."/>
            <person name="Castelle C.J."/>
            <person name="Probst A.J."/>
            <person name="Thomas B.C."/>
            <person name="Singh A."/>
            <person name="Wilkins M.J."/>
            <person name="Karaoz U."/>
            <person name="Brodie E.L."/>
            <person name="Williams K.H."/>
            <person name="Hubbard S.S."/>
            <person name="Banfield J.F."/>
        </authorList>
    </citation>
    <scope>NUCLEOTIDE SEQUENCE [LARGE SCALE GENOMIC DNA]</scope>
</reference>
<dbReference type="AlphaFoldDB" id="A0A1G2CVE3"/>
<gene>
    <name evidence="1" type="ORF">A2845_02830</name>
</gene>
<evidence type="ECO:0000313" key="1">
    <source>
        <dbReference type="EMBL" id="OGZ05227.1"/>
    </source>
</evidence>
<sequence>MKNVLAGHIAVLIVCAGIFMSSVIVAFAAPELGPWQSYIKSGKTFYVNFDTANFDDSGWKGSSDPMGTLMAGKIYTIRYTAADMNWSVSGFNEGTKGIYSTSYQTQRPDDMRLNLWGRVYTFTNDGVVTDSVFGAVGHLQRSETEKNKFPITKLGNCKDQSSCKTYCDDKAHIVACTDYAEENGMISKEEAARAREFADVLRGDGPGACKDQKTCEAYCNGVAHLDECLLFAERHNLIPKDVLQDAKRISRVLAEGATLPGGCTDKKSCESYCADTTHADECLTFAEKAGFIDPKDVAESRRVLPFMKSGETPGKCTTKALCEAYCSESDHADECVNFAEKAGLISKEDAEMARKTGGEGPGGCRSRETCEAYCNDTSHQEECFKFAEKYGLIPAEQLKEIKDGMGQLRAGLPQLPEEARVCLKEKLGEEALAKISEGTFMPTQNMGQLIKGCMADMMPKIKEKISAAMDIATPEAKACIEKGLGSSGLDKMLSGGEMDAQSGDIVRKCFESMRESGMQQAREGLEKMPPEMRACIEEKLGKDVVEKIMNGDGIELSPDMGNAFQSCAANATAIMDKMLEQAPAEMRDCIKSKIGDVSTIRGPEDVQPFIAECMQSFRPAGMPAGIPKEGIPEAGYRPEGVPKSGELPAGIPTGMMPPAGASGGGMPANVCENFKLAPSCDYVPENVRDLCKQCKSGAI</sequence>
<dbReference type="EMBL" id="MHLI01000015">
    <property type="protein sequence ID" value="OGZ05227.1"/>
    <property type="molecule type" value="Genomic_DNA"/>
</dbReference>